<dbReference type="AlphaFoldDB" id="A0AB34KU18"/>
<feature type="compositionally biased region" description="Polar residues" evidence="2">
    <location>
        <begin position="40"/>
        <end position="49"/>
    </location>
</feature>
<evidence type="ECO:0000256" key="2">
    <source>
        <dbReference type="SAM" id="MobiDB-lite"/>
    </source>
</evidence>
<sequence length="824" mass="90364">MNPAKRKQSRSPEGSNAQRKVSKGSPAANGIDDQRKASIGNANIVNSNADPRRRTTLTIRSPGSTDGSIYQDVASSRSTPQPHQANVQTAIMQAPQEARVEESLANSLLDAVKSMVSQLTAEAALHVSRNLAKEQSETAEIEFKNMNSNFDRFPDIRKRVSKARDEAEEKVASLAGELKDKENAQSGITQALCQAIVNLTISTDAHPDSVSRDEFDALQTNHSGLMARFDKQQATIVELQTALREIREDCATRKAQISSMQQSTKSDTTALKEQLTRAEQTSTEHVERKLQPRIEKLEALAKLTQDDHVKIEGHARDLSVTKADVSKLKTLQVTEKANIAQNFDSITADISDLRGCVDVISDQVDSCRIDLYKVQNEASGDHKGSLSKRLESQELITRKLQTITDVNTTQPAVAGAVQLEKSIMDIQADIQQMKDSRSADARSDFHSKFITETLFNDSIENLKADIEADSDQRDQVLSGEFMKAAGELQTKLDKKVEELDCSKELDQLRKKTTDLQSWADSANTTIVKKEELDSLAKKIGGLANKEEAAKDLRDLQSWVSAQVGSLAKTLEGLQSNFASLSSTVQALEKSASTSHAVSPPAGAWQTRSLPPQTSTSHNPRSNMPMQSVQTNGISSPANGSPLNTANNGPPGPSSQELLILQNQINGIIGHIQQLRQRFDNLTTEEVVKAMVDQMSKMYPAAKDFEAAVRSLNSRVQALEHAQAALRAEQAKAGEQQLQDKTSSNKQIAELKGFVDAFDNNLEQLRMGMETAIQANLKQHLDSELEKAKTEYDGAVAMQTDTIMEMDGQFKALKRVVGELARTPR</sequence>
<accession>A0AB34KU18</accession>
<keyword evidence="4" id="KW-1185">Reference proteome</keyword>
<feature type="coiled-coil region" evidence="1">
    <location>
        <begin position="157"/>
        <end position="184"/>
    </location>
</feature>
<proteinExistence type="predicted"/>
<evidence type="ECO:0000256" key="1">
    <source>
        <dbReference type="SAM" id="Coils"/>
    </source>
</evidence>
<gene>
    <name evidence="3" type="ORF">WHR41_03499</name>
</gene>
<evidence type="ECO:0000313" key="3">
    <source>
        <dbReference type="EMBL" id="KAL1587746.1"/>
    </source>
</evidence>
<feature type="region of interest" description="Disordered" evidence="2">
    <location>
        <begin position="1"/>
        <end position="82"/>
    </location>
</feature>
<keyword evidence="1" id="KW-0175">Coiled coil</keyword>
<feature type="region of interest" description="Disordered" evidence="2">
    <location>
        <begin position="255"/>
        <end position="281"/>
    </location>
</feature>
<feature type="region of interest" description="Disordered" evidence="2">
    <location>
        <begin position="591"/>
        <end position="655"/>
    </location>
</feature>
<feature type="compositionally biased region" description="Polar residues" evidence="2">
    <location>
        <begin position="56"/>
        <end position="82"/>
    </location>
</feature>
<dbReference type="EMBL" id="JAAQHG020000009">
    <property type="protein sequence ID" value="KAL1587746.1"/>
    <property type="molecule type" value="Genomic_DNA"/>
</dbReference>
<feature type="compositionally biased region" description="Polar residues" evidence="2">
    <location>
        <begin position="605"/>
        <end position="647"/>
    </location>
</feature>
<protein>
    <submittedName>
        <fullName evidence="3">Uncharacterized protein</fullName>
    </submittedName>
</protein>
<dbReference type="GeneID" id="96004943"/>
<feature type="coiled-coil region" evidence="1">
    <location>
        <begin position="701"/>
        <end position="728"/>
    </location>
</feature>
<comment type="caution">
    <text evidence="3">The sequence shown here is derived from an EMBL/GenBank/DDBJ whole genome shotgun (WGS) entry which is preliminary data.</text>
</comment>
<organism evidence="3 4">
    <name type="scientific">Cladosporium halotolerans</name>
    <dbReference type="NCBI Taxonomy" id="1052096"/>
    <lineage>
        <taxon>Eukaryota</taxon>
        <taxon>Fungi</taxon>
        <taxon>Dikarya</taxon>
        <taxon>Ascomycota</taxon>
        <taxon>Pezizomycotina</taxon>
        <taxon>Dothideomycetes</taxon>
        <taxon>Dothideomycetidae</taxon>
        <taxon>Cladosporiales</taxon>
        <taxon>Cladosporiaceae</taxon>
        <taxon>Cladosporium</taxon>
    </lineage>
</organism>
<reference evidence="3 4" key="1">
    <citation type="journal article" date="2020" name="Microbiol. Resour. Announc.">
        <title>Draft Genome Sequence of a Cladosporium Species Isolated from the Mesophotic Ascidian Didemnum maculosum.</title>
        <authorList>
            <person name="Gioti A."/>
            <person name="Siaperas R."/>
            <person name="Nikolaivits E."/>
            <person name="Le Goff G."/>
            <person name="Ouazzani J."/>
            <person name="Kotoulas G."/>
            <person name="Topakas E."/>
        </authorList>
    </citation>
    <scope>NUCLEOTIDE SEQUENCE [LARGE SCALE GENOMIC DNA]</scope>
    <source>
        <strain evidence="3 4">TM138-S3</strain>
    </source>
</reference>
<dbReference type="Proteomes" id="UP000803884">
    <property type="component" value="Unassembled WGS sequence"/>
</dbReference>
<evidence type="ECO:0000313" key="4">
    <source>
        <dbReference type="Proteomes" id="UP000803884"/>
    </source>
</evidence>
<dbReference type="RefSeq" id="XP_069230851.1">
    <property type="nucleotide sequence ID" value="XM_069372105.1"/>
</dbReference>
<dbReference type="Gene3D" id="1.10.287.1490">
    <property type="match status" value="1"/>
</dbReference>
<name>A0AB34KU18_9PEZI</name>